<dbReference type="Pfam" id="PF15316">
    <property type="entry name" value="MDFI"/>
    <property type="match status" value="1"/>
</dbReference>
<sequence>MLPNGIAGNCAPLDRFSFKSKTGSNYVKSGQRMSRGETEIMDVPQEGQARDVGQDVLPNGDSTEDASTEPEETRTTEDHTESPSEEAPSSDRMCNESTDHSLTEDVLANEKCCLIPQHTSTPNHIVRTEAPTRQSPVPGLQNGHAPPRGVANGTLPVCTPPTVSGGHPGWPSPQSPKSSAPIHPDKKRLPSTSTNSQHSLKTTAAQIQQVAGDDCCVHCVLACLFCELLSLCSVLAQCLACGRGCEALCCCGGGATGGVACGEEACSAGLDCGMLEDCCESSDCLEICLECCSICFPA</sequence>
<dbReference type="PANTHER" id="PTHR15304">
    <property type="entry name" value="MYOD FAMILY INHIBITOR"/>
    <property type="match status" value="1"/>
</dbReference>
<evidence type="ECO:0000256" key="2">
    <source>
        <dbReference type="SAM" id="MobiDB-lite"/>
    </source>
</evidence>
<dbReference type="EMBL" id="JAFDVH010000008">
    <property type="protein sequence ID" value="KAG7472677.1"/>
    <property type="molecule type" value="Genomic_DNA"/>
</dbReference>
<feature type="compositionally biased region" description="Basic and acidic residues" evidence="2">
    <location>
        <begin position="71"/>
        <end position="82"/>
    </location>
</feature>
<dbReference type="OrthoDB" id="9046739at2759"/>
<evidence type="ECO:0000313" key="3">
    <source>
        <dbReference type="EMBL" id="KAG7472677.1"/>
    </source>
</evidence>
<dbReference type="GO" id="GO:0010468">
    <property type="term" value="P:regulation of gene expression"/>
    <property type="evidence" value="ECO:0007669"/>
    <property type="project" value="UniProtKB-ARBA"/>
</dbReference>
<dbReference type="AlphaFoldDB" id="A0A9D3Q2F1"/>
<comment type="similarity">
    <text evidence="1">Belongs to the MDFI family.</text>
</comment>
<feature type="region of interest" description="Disordered" evidence="2">
    <location>
        <begin position="20"/>
        <end position="101"/>
    </location>
</feature>
<protein>
    <recommendedName>
        <fullName evidence="5">MyoD family inhibitor domain-containing protein</fullName>
    </recommendedName>
</protein>
<keyword evidence="4" id="KW-1185">Reference proteome</keyword>
<feature type="compositionally biased region" description="Polar residues" evidence="2">
    <location>
        <begin position="20"/>
        <end position="32"/>
    </location>
</feature>
<accession>A0A9D3Q2F1</accession>
<proteinExistence type="inferred from homology"/>
<dbReference type="PANTHER" id="PTHR15304:SF4">
    <property type="entry name" value="MYOD FAMILY INHIBITOR-LIKE"/>
    <property type="match status" value="1"/>
</dbReference>
<evidence type="ECO:0008006" key="5">
    <source>
        <dbReference type="Google" id="ProtNLM"/>
    </source>
</evidence>
<gene>
    <name evidence="3" type="ORF">MATL_G00111350</name>
</gene>
<name>A0A9D3Q2F1_MEGAT</name>
<evidence type="ECO:0000313" key="4">
    <source>
        <dbReference type="Proteomes" id="UP001046870"/>
    </source>
</evidence>
<comment type="caution">
    <text evidence="3">The sequence shown here is derived from an EMBL/GenBank/DDBJ whole genome shotgun (WGS) entry which is preliminary data.</text>
</comment>
<evidence type="ECO:0000256" key="1">
    <source>
        <dbReference type="ARBA" id="ARBA00025778"/>
    </source>
</evidence>
<feature type="region of interest" description="Disordered" evidence="2">
    <location>
        <begin position="123"/>
        <end position="198"/>
    </location>
</feature>
<organism evidence="3 4">
    <name type="scientific">Megalops atlanticus</name>
    <name type="common">Tarpon</name>
    <name type="synonym">Clupea gigantea</name>
    <dbReference type="NCBI Taxonomy" id="7932"/>
    <lineage>
        <taxon>Eukaryota</taxon>
        <taxon>Metazoa</taxon>
        <taxon>Chordata</taxon>
        <taxon>Craniata</taxon>
        <taxon>Vertebrata</taxon>
        <taxon>Euteleostomi</taxon>
        <taxon>Actinopterygii</taxon>
        <taxon>Neopterygii</taxon>
        <taxon>Teleostei</taxon>
        <taxon>Elopiformes</taxon>
        <taxon>Megalopidae</taxon>
        <taxon>Megalops</taxon>
    </lineage>
</organism>
<dbReference type="Proteomes" id="UP001046870">
    <property type="component" value="Chromosome 8"/>
</dbReference>
<reference evidence="3" key="1">
    <citation type="submission" date="2021-01" db="EMBL/GenBank/DDBJ databases">
        <authorList>
            <person name="Zahm M."/>
            <person name="Roques C."/>
            <person name="Cabau C."/>
            <person name="Klopp C."/>
            <person name="Donnadieu C."/>
            <person name="Jouanno E."/>
            <person name="Lampietro C."/>
            <person name="Louis A."/>
            <person name="Herpin A."/>
            <person name="Echchiki A."/>
            <person name="Berthelot C."/>
            <person name="Parey E."/>
            <person name="Roest-Crollius H."/>
            <person name="Braasch I."/>
            <person name="Postlethwait J."/>
            <person name="Bobe J."/>
            <person name="Montfort J."/>
            <person name="Bouchez O."/>
            <person name="Begum T."/>
            <person name="Mejri S."/>
            <person name="Adams A."/>
            <person name="Chen W.-J."/>
            <person name="Guiguen Y."/>
        </authorList>
    </citation>
    <scope>NUCLEOTIDE SEQUENCE</scope>
    <source>
        <strain evidence="3">YG-15Mar2019-1</strain>
        <tissue evidence="3">Brain</tissue>
    </source>
</reference>
<dbReference type="InterPro" id="IPR026134">
    <property type="entry name" value="MDFI/MDFIC"/>
</dbReference>